<keyword evidence="2" id="KW-1185">Reference proteome</keyword>
<comment type="caution">
    <text evidence="1">The sequence shown here is derived from an EMBL/GenBank/DDBJ whole genome shotgun (WGS) entry which is preliminary data.</text>
</comment>
<name>A0A5C5XJF7_9PLAN</name>
<proteinExistence type="predicted"/>
<protein>
    <submittedName>
        <fullName evidence="1">Uncharacterized protein</fullName>
    </submittedName>
</protein>
<dbReference type="Proteomes" id="UP000316095">
    <property type="component" value="Unassembled WGS sequence"/>
</dbReference>
<evidence type="ECO:0000313" key="2">
    <source>
        <dbReference type="Proteomes" id="UP000316095"/>
    </source>
</evidence>
<dbReference type="OrthoDB" id="6315249at2"/>
<gene>
    <name evidence="1" type="ORF">Pan54_40990</name>
</gene>
<evidence type="ECO:0000313" key="1">
    <source>
        <dbReference type="EMBL" id="TWT63346.1"/>
    </source>
</evidence>
<organism evidence="1 2">
    <name type="scientific">Rubinisphaera italica</name>
    <dbReference type="NCBI Taxonomy" id="2527969"/>
    <lineage>
        <taxon>Bacteria</taxon>
        <taxon>Pseudomonadati</taxon>
        <taxon>Planctomycetota</taxon>
        <taxon>Planctomycetia</taxon>
        <taxon>Planctomycetales</taxon>
        <taxon>Planctomycetaceae</taxon>
        <taxon>Rubinisphaera</taxon>
    </lineage>
</organism>
<dbReference type="EMBL" id="SJPG01000001">
    <property type="protein sequence ID" value="TWT63346.1"/>
    <property type="molecule type" value="Genomic_DNA"/>
</dbReference>
<dbReference type="RefSeq" id="WP_146505108.1">
    <property type="nucleotide sequence ID" value="NZ_SJPG01000001.1"/>
</dbReference>
<dbReference type="AlphaFoldDB" id="A0A5C5XJF7"/>
<reference evidence="1 2" key="1">
    <citation type="submission" date="2019-02" db="EMBL/GenBank/DDBJ databases">
        <title>Deep-cultivation of Planctomycetes and their phenomic and genomic characterization uncovers novel biology.</title>
        <authorList>
            <person name="Wiegand S."/>
            <person name="Jogler M."/>
            <person name="Boedeker C."/>
            <person name="Pinto D."/>
            <person name="Vollmers J."/>
            <person name="Rivas-Marin E."/>
            <person name="Kohn T."/>
            <person name="Peeters S.H."/>
            <person name="Heuer A."/>
            <person name="Rast P."/>
            <person name="Oberbeckmann S."/>
            <person name="Bunk B."/>
            <person name="Jeske O."/>
            <person name="Meyerdierks A."/>
            <person name="Storesund J.E."/>
            <person name="Kallscheuer N."/>
            <person name="Luecker S."/>
            <person name="Lage O.M."/>
            <person name="Pohl T."/>
            <person name="Merkel B.J."/>
            <person name="Hornburger P."/>
            <person name="Mueller R.-W."/>
            <person name="Bruemmer F."/>
            <person name="Labrenz M."/>
            <person name="Spormann A.M."/>
            <person name="Op Den Camp H."/>
            <person name="Overmann J."/>
            <person name="Amann R."/>
            <person name="Jetten M.S.M."/>
            <person name="Mascher T."/>
            <person name="Medema M.H."/>
            <person name="Devos D.P."/>
            <person name="Kaster A.-K."/>
            <person name="Ovreas L."/>
            <person name="Rohde M."/>
            <person name="Galperin M.Y."/>
            <person name="Jogler C."/>
        </authorList>
    </citation>
    <scope>NUCLEOTIDE SEQUENCE [LARGE SCALE GENOMIC DNA]</scope>
    <source>
        <strain evidence="1 2">Pan54</strain>
    </source>
</reference>
<sequence length="109" mass="12736">MPSEIETYLYRGLGVHGVYIATFQESSIELMIAPFEEESNKLFVEFQNSRLVYIDGSYSDSDDDWELPWDIIAFDCRQSGKQWEFILHSDVMEFTFIADWPTVSPKKHA</sequence>
<accession>A0A5C5XJF7</accession>